<evidence type="ECO:0008006" key="3">
    <source>
        <dbReference type="Google" id="ProtNLM"/>
    </source>
</evidence>
<organism evidence="1 2">
    <name type="scientific">Vibrio fortis</name>
    <dbReference type="NCBI Taxonomy" id="212667"/>
    <lineage>
        <taxon>Bacteria</taxon>
        <taxon>Pseudomonadati</taxon>
        <taxon>Pseudomonadota</taxon>
        <taxon>Gammaproteobacteria</taxon>
        <taxon>Vibrionales</taxon>
        <taxon>Vibrionaceae</taxon>
        <taxon>Vibrio</taxon>
    </lineage>
</organism>
<dbReference type="RefSeq" id="WP_032549102.1">
    <property type="nucleotide sequence ID" value="NZ_JATABQ010000368.1"/>
</dbReference>
<dbReference type="AlphaFoldDB" id="A0A066V0N6"/>
<comment type="caution">
    <text evidence="1">The sequence shown here is derived from an EMBL/GenBank/DDBJ whole genome shotgun (WGS) entry which is preliminary data.</text>
</comment>
<evidence type="ECO:0000313" key="1">
    <source>
        <dbReference type="EMBL" id="KDN30103.1"/>
    </source>
</evidence>
<dbReference type="STRING" id="212667.VFDL14_05060"/>
<dbReference type="Proteomes" id="UP000027219">
    <property type="component" value="Unassembled WGS sequence"/>
</dbReference>
<dbReference type="Pfam" id="PF12321">
    <property type="entry name" value="DUF3634"/>
    <property type="match status" value="1"/>
</dbReference>
<evidence type="ECO:0000313" key="2">
    <source>
        <dbReference type="Proteomes" id="UP000027219"/>
    </source>
</evidence>
<gene>
    <name evidence="1" type="ORF">VFDL14_05060</name>
</gene>
<keyword evidence="2" id="KW-1185">Reference proteome</keyword>
<name>A0A066V0N6_9VIBR</name>
<dbReference type="OrthoDB" id="6264785at2"/>
<proteinExistence type="predicted"/>
<dbReference type="EMBL" id="JFFR01000002">
    <property type="protein sequence ID" value="KDN30103.1"/>
    <property type="molecule type" value="Genomic_DNA"/>
</dbReference>
<dbReference type="InterPro" id="IPR022090">
    <property type="entry name" value="DUF3634"/>
</dbReference>
<protein>
    <recommendedName>
        <fullName evidence="3">DUF3634 family protein</fullName>
    </recommendedName>
</protein>
<reference evidence="1 2" key="1">
    <citation type="submission" date="2014-02" db="EMBL/GenBank/DDBJ databases">
        <title>Vibrio fortis Dalian14 Genome Sequencing.</title>
        <authorList>
            <person name="Wang Y."/>
            <person name="Song L."/>
            <person name="Liu G."/>
            <person name="Ding J."/>
        </authorList>
    </citation>
    <scope>NUCLEOTIDE SEQUENCE [LARGE SCALE GENOMIC DNA]</scope>
    <source>
        <strain evidence="1 2">Dalian14</strain>
    </source>
</reference>
<sequence length="102" mass="11681">MMYVILIGAALVFWLVAIDRPVLKVTFEKGQIAQFKGHMPPSFKHNLQEIGRNQSFDGELKVYAKRSGYNLKFSKQVPKSTQQRIRNVFPHNGFKSKGSKRA</sequence>
<accession>A0A066V0N6</accession>